<evidence type="ECO:0000313" key="2">
    <source>
        <dbReference type="EMBL" id="CAG8600925.1"/>
    </source>
</evidence>
<dbReference type="Proteomes" id="UP000789831">
    <property type="component" value="Unassembled WGS sequence"/>
</dbReference>
<feature type="region of interest" description="Disordered" evidence="1">
    <location>
        <begin position="88"/>
        <end position="109"/>
    </location>
</feature>
<dbReference type="AlphaFoldDB" id="A0A9N9GGT1"/>
<comment type="caution">
    <text evidence="2">The sequence shown here is derived from an EMBL/GenBank/DDBJ whole genome shotgun (WGS) entry which is preliminary data.</text>
</comment>
<reference evidence="2" key="1">
    <citation type="submission" date="2021-06" db="EMBL/GenBank/DDBJ databases">
        <authorList>
            <person name="Kallberg Y."/>
            <person name="Tangrot J."/>
            <person name="Rosling A."/>
        </authorList>
    </citation>
    <scope>NUCLEOTIDE SEQUENCE</scope>
    <source>
        <strain evidence="2">MT106</strain>
    </source>
</reference>
<accession>A0A9N9GGT1</accession>
<proteinExistence type="predicted"/>
<evidence type="ECO:0000256" key="1">
    <source>
        <dbReference type="SAM" id="MobiDB-lite"/>
    </source>
</evidence>
<dbReference type="OrthoDB" id="2394599at2759"/>
<name>A0A9N9GGT1_9GLOM</name>
<sequence length="337" mass="37770">METSTRKQPVRSSSTSDVEDAKRLYTDIHDYLDTLTNFLKSVAEEEGELPPSAINFLSEYESYANDVANCSTHQDAITNTPTTATKIQSSEWRRSFSLSNSQPRRSQSAPAVLQMKDATNIIQFAQIEPTKMTIERVRASATFSSITSDVSDENNDQEFSTTGPSIRNLHKALFGTTDKKEIALIKQKMQAKPLEAANTENSVIQTNNIQEVLAHFTAWFFAIDDEPTEIRNATESQTETNSQLPIITTTTHAQIQPEIRSQVTSENQTIQSTLSSRTFSALVSWGFTNEKVSVEKLVTFPTPIFDNKFDFIANIISFTKNAAMSVDRWEKSKLPIM</sequence>
<keyword evidence="3" id="KW-1185">Reference proteome</keyword>
<dbReference type="EMBL" id="CAJVPL010002152">
    <property type="protein sequence ID" value="CAG8600925.1"/>
    <property type="molecule type" value="Genomic_DNA"/>
</dbReference>
<organism evidence="2 3">
    <name type="scientific">Ambispora gerdemannii</name>
    <dbReference type="NCBI Taxonomy" id="144530"/>
    <lineage>
        <taxon>Eukaryota</taxon>
        <taxon>Fungi</taxon>
        <taxon>Fungi incertae sedis</taxon>
        <taxon>Mucoromycota</taxon>
        <taxon>Glomeromycotina</taxon>
        <taxon>Glomeromycetes</taxon>
        <taxon>Archaeosporales</taxon>
        <taxon>Ambisporaceae</taxon>
        <taxon>Ambispora</taxon>
    </lineage>
</organism>
<gene>
    <name evidence="2" type="ORF">AGERDE_LOCUS9098</name>
</gene>
<protein>
    <submittedName>
        <fullName evidence="2">2570_t:CDS:1</fullName>
    </submittedName>
</protein>
<evidence type="ECO:0000313" key="3">
    <source>
        <dbReference type="Proteomes" id="UP000789831"/>
    </source>
</evidence>